<dbReference type="FunFam" id="2.60.40.10:FF:000425">
    <property type="entry name" value="Myosin light chain kinase"/>
    <property type="match status" value="4"/>
</dbReference>
<dbReference type="Pfam" id="PF00621">
    <property type="entry name" value="RhoGEF"/>
    <property type="match status" value="1"/>
</dbReference>
<evidence type="ECO:0000259" key="12">
    <source>
        <dbReference type="PROSITE" id="PS50011"/>
    </source>
</evidence>
<dbReference type="InterPro" id="IPR011993">
    <property type="entry name" value="PH-like_dom_sf"/>
</dbReference>
<dbReference type="FunFam" id="2.60.40.10:FF:000873">
    <property type="entry name" value="Muscle M-line assembly protein unc-89"/>
    <property type="match status" value="1"/>
</dbReference>
<feature type="domain" description="Ig-like" evidence="13">
    <location>
        <begin position="2301"/>
        <end position="2393"/>
    </location>
</feature>
<dbReference type="InterPro" id="IPR035899">
    <property type="entry name" value="DBL_dom_sf"/>
</dbReference>
<dbReference type="FunFam" id="2.60.40.10:FF:000022">
    <property type="entry name" value="Cardiac titin"/>
    <property type="match status" value="1"/>
</dbReference>
<feature type="non-terminal residue" evidence="15">
    <location>
        <position position="1"/>
    </location>
</feature>
<dbReference type="CDD" id="cd13325">
    <property type="entry name" value="PH_unc89"/>
    <property type="match status" value="1"/>
</dbReference>
<evidence type="ECO:0000259" key="10">
    <source>
        <dbReference type="PROSITE" id="PS50003"/>
    </source>
</evidence>
<dbReference type="Pfam" id="PF00069">
    <property type="entry name" value="Pkinase"/>
    <property type="match status" value="2"/>
</dbReference>
<keyword evidence="7" id="KW-1015">Disulfide bond</keyword>
<dbReference type="GO" id="GO:0005085">
    <property type="term" value="F:guanyl-nucleotide exchange factor activity"/>
    <property type="evidence" value="ECO:0007669"/>
    <property type="project" value="InterPro"/>
</dbReference>
<feature type="domain" description="Ig-like" evidence="13">
    <location>
        <begin position="2697"/>
        <end position="2786"/>
    </location>
</feature>
<feature type="domain" description="Fibronectin type-III" evidence="14">
    <location>
        <begin position="2920"/>
        <end position="3016"/>
    </location>
</feature>
<reference evidence="15" key="2">
    <citation type="journal article" date="2023" name="BMC Genomics">
        <title>Pest status, molecular evolution, and epigenetic factors derived from the genome assembly of Frankliniella fusca, a thysanopteran phytovirus vector.</title>
        <authorList>
            <person name="Catto M.A."/>
            <person name="Labadie P.E."/>
            <person name="Jacobson A.L."/>
            <person name="Kennedy G.G."/>
            <person name="Srinivasan R."/>
            <person name="Hunt B.G."/>
        </authorList>
    </citation>
    <scope>NUCLEOTIDE SEQUENCE</scope>
    <source>
        <strain evidence="15">PL_HMW_Pooled</strain>
    </source>
</reference>
<dbReference type="InterPro" id="IPR001849">
    <property type="entry name" value="PH_domain"/>
</dbReference>
<dbReference type="CDD" id="cd00063">
    <property type="entry name" value="FN3"/>
    <property type="match status" value="2"/>
</dbReference>
<feature type="compositionally biased region" description="Basic and acidic residues" evidence="9">
    <location>
        <begin position="1669"/>
        <end position="1680"/>
    </location>
</feature>
<feature type="domain" description="Ig-like" evidence="13">
    <location>
        <begin position="973"/>
        <end position="1034"/>
    </location>
</feature>
<feature type="domain" description="Ig-like" evidence="13">
    <location>
        <begin position="2498"/>
        <end position="2588"/>
    </location>
</feature>
<sequence>AVQKKFRVVFPSLGRRGGAYSASTLGVLGPRRSQFRDGANNFAAAAVSSALRPAAIIKDLTRADAVADVLTAREDVVGERLSLKKGDLVEVLDTTDAKRPRLDLHSDPDLDLGIGADAASLLDNSSARHKMSVRPRRKHADPRARSPAPDTRWLVRLVSDPSQCGWVPASSLERRASTCWPSPPSSDHQQGQGRGQDAKYRREAVVRELVETEEEFGRDMRHVVDRYMVPVDAPSVPRVVRDNKTLVFGNLKEIAEFHNTVLIEGIKYYADEPRMIGKTFLRLERDFDKHVAYCRDEPQAQEFLLDTPEARDFYEELSQKLGDDKNLSEHLKLPIQRINDYQLLLKELVRYSSRLGEDTTDLGRALELMLGVPHRANDIKFISNIEGYHGNIYKLGRLLRHDWFTVIDRDGKNKERYLFLFKARILVCKVRRISEDRSVFVLKDIIRLPEVELKDIPDNARAFQLRHQDGEVRPYPLTISAHNDSAKDAWLKEIRLYAADSLALAEHAADDLHIKDDEAVSSSVTEPPQQPQPPRHKVIIHKVQIEEPKTPEPLIEEPVTPAADASALKRKDEPLAELEDSKKAKVVEEVFEDALEHLPEEEEGEKDVAPQRDAVREEEKQEESKQEGQDAVQNGDGIRHELYSESSLSGTATAAGTMSSIRSSSRLESSSSRYSSGDVGGDLTSSIRGSSAAAAIESSSSYLRGGRSSITESSSSRIGGSETSSSRTSIREQRSSIDGASSAITSGKRRPSFVKTLEGNHCEPGETATFECSVAGSESASVTWLKDNKPLSDRLMDRVSKSSVDNTFKLEIQNLIEADTGMYTAHATNAEGTSTCTAHLLVQKLTDEERKQRAEANHPVFLVKLKDTELLENTYLRFMVKVKGNPNPTVRFYKDDSRILSTNDRLKVNSEQSDAGYYELIIPEVKPEDAGKYSCVAINSYGEERCDAQLSVVDDKDVFAGLEESEVAPGVAPTFHWTRNGQQFDPEERFKVLLTDEEDSLALVFQHVKPEDAGLYTCVAQTSSGKISCSAELTVQGGVNALQKEPQKPTITVETKTQEVSIGGSAMLELKVEGSPKPEIAWTKDGQDVKAGGRIRFLYEDDESMSMIIKGVTPEDAGTYTVTAWNDMGEDFAEVTLNVKAPPKFKSKMKDQACMTDDTLRVTVEVEGTPAPDLSWYKDGQEISSSDERFHIVKETSETYVLVIEKMRLEDSGSYSVVLRNEVSQTSEFYKVAVQSPPFFTQKIAPRKIEVREGDFTTFTVKVDGDPKPRVRWFKDDEELLNDDRHIKIESDRDGETHTLTIRGINRDDMGKYTCELDNRNGRVSDSTTMHVHCVPVVKQKLKDIVSKEGELNIVFEVTIEAFPQPEIKWFQDEISNQHGQSCINKGVEVTERKTLLTRSVEEKQIYLKTYKLTMKEVKVEQAGVYTCKATNTMGETESSSEFKVLYVPKITKKLEDVKLDEGETLTLNIEANGVPVPDVAWYKDGQKLSAQANANIKITRDKTRQESYSMTLDLCKYQDSGEYECRVSNDQGVTSTKCNVVVNEKIIDEEDEEMHKKVKRIEEDEEEEEVEQIEVKLKPNKEAEAEDLKEKKLKARRAEEVAAPAEPKAKAVPEAEDVEAKKPNKAVESSKAEVVEVNGDGGRPQKAEIDDDDDSAKEKSKKATLSAEAEKIEVNGRQDVDEEDLGSGGKKPQRAVPASREEAVEVAQDEADAGGKRAAQQDVSDGKGPQQAESAGDSSPSRVTFEGVTFVEVDSLTPADRLQFGVVEEPPEDAGPRSGARLSVHRGVSIVSMHSDEDGGRSARASVSPGPESENADVADFWGDAGADGYERLAGRRLERLDTVEGSAPATPVDTAPAAAKKAAVEGDGEDPALEALLRRVQKQRSVLEEILDKESEKALAEAKPVVTKHNMQDSQIFESLAKVYEVRCIGEPKPVATWYKDGEEVVNGEGIKVSESGEIYKLEVPYTLIPKDEGVYKLHLENRLGVQDLECNLKLIPVEQLRKPIIKQGLKDTTAKKGEQAVLKAVITGDPVPDIKWWKDGEPLLPDKDPNVIINCDTKFIQDDLKECTYSVTIPSARHKDTGQYSLKATNKFGSVESSALLNIILRPEIEGMKDKTGIPTTITQFEVIIHANPAADVKWLKDEKPIVADDHFEVFEDRENEKYTLRVNDTATDDHGVYTVTARNSQGEASKSAQLSLHTEKPSFVKDLVDRIIKDDSPVEFKVRVNGDPKPKITWLKDDREVVVDDRVTVDTSIEGQVTSVLAISNVWKEDVARYTCVATNMVGEARTSAQLNMDQAPPMVTIPLDKCIEVDEGEPLEIKGKIDGSPVPLAKWFKDSVEIDPNDPHVKLTLQPDGTVKLNIDEVKHNDGGAYKVVAYNKNGEMASMCAVAVKPKPRAPEFAQPLENVSVQAGQPLKLEALVTAFPVPEVKWFKDGHPIRPSKEVNFINDPVGHVGLVIDSARPEDAGVYTVKVANKLGAIEGKAEVQVQERERRPMFHAQLLPQKVVEGFPVRMEVKVVGHPPPELTWTCNGKEIKPDGKNIKLLSQPDGSHVLVIEKVGPEHAGEYTVTATNDQGSVSSSAPLEVQGKTREGEPEAEPSFLREPRDTTADEGGPLSMSATFQGNPIPDVTWLKDGEPLQPSERVKVTCDGKKVGLEINPCNLGDVGRYTCRLSNPLGSAEAAAQGNVRKVFTPASFLQKFTDMQQIPGLDAKFMARIGGNPKPTVSWFYNGKPIAESDKYHMKRDDDHICLYVKDCTPKDNGTYTCKIANSAGKDMCNGDLEVVDKIEKKQKMEAPSFLKKIGDCEVVTGMSAKFTACVNGFPEPEYEWYRNGKRIEPSDRFIMESGGSGLLRLIVKDTDPADVGTYRLRIFNPHGEASCEAELKYDTLDSTGKRPISDQYQDFKKVKTSGVPLPLPNAPIISRMTDRRLTLSWRPSIPIGPRTPVTYQVEMCELPDGEWFTVRTGIRSCACDVHNLEPFRNYKFRIRVENKYGISEPSPYAITHREKLEPPPPRFFPYLEPGIDFRPETSPYFPKDFDIEKPPHDGYAQAPRFLRQEHDTQYGVKNHNCNLFWFVYGYPKPKMKYYFNDEEIESGGRFDHSYTRNGQATLFINKMLERDVGWYEAVATNEHGEARQRVRLEIAEYPVFIKRPEETTMMLRKGTRLEARVVGVPYPDIKWFKDWMPIFSSERVKISFVEPDTCHLHISDAINKDEGLYSITASNVAGSVSTSVMVHVEEDERRYWDQTYMRPKPVRAHKEVPLSEAYDLGDELGRGTQGITYHAVERSTGRNFAAKVMHGKDMPDLPLRKFMENELEMMSLLHHRRLVRLHDAFETHNTFTLVTDLAGGGELLDTLTSRPFYTEWDVAHYIRQLLEGLEHMHGLNVAHLGLTVGDLLISHPGGDDLKICDFGLARRISSAGLQPLLYGMPEFVAPEVMRGEGVSLSADMWSVGIITYLLLSGRSLFRGENDRETLTKIKEGKWYFDEDLFANYSAECRDFITKLLAYIPGARLNVEQALQHPWFDILGRTPHDPYRMSSDALKNYYNLYKDWYSNASCRNWYRRRPLEGAFTHPSKMVYPPYERYTPAPTPEREPYRPRNWEEEIHTGGTDLNYEIGLIKSESHYQNGPDTYLLQLRDVDFPVRLREYLKVAANRGPGYSRIVTDQSHLDWRAPVIRERRRFTDVMDEEIDDERKARINKYGSGDVYSLRRLRHELGTRLDGHAEAEAIMQTKHEEHDGTLPFFREKPQTVPIVANEVVEIACLAVGDPKPLVQWYKCDMVVQETVRISFKEDEEGRSILRLGPAHNMDIGIYKVVARNKGGQTVARFRVVLAGVPSSPDSPDVADVSDDEVFLRWKQPKDDGNTAVICYALQYKEVDGDQWLDVAKNIDHEFFVVKNLQQMSRYYFRLAAKNRVGWSDYGIPIKVKTKPLGVPKVQITRAMAHLQSITESGAEVNEMEAAPKLDYTVENRPINWIPEHDVSDKYHFISEISRGRFSVVVKGVEKSNDHIVSGKLLELNSAREVAVNREFEALRRLRHERIAQLLEAYRAPGSEVAVLILEKLQGADILTYFSSRHEYNEQMVCNVVSQVLDGLQYLHWRGLCHLDLQPDNIVMASVRSLQVKLVDLGSAQTVSKLGTLVDRVGHIEYSSPEMLNDEPVYPQSDMWSLGVVTYVLLSGVSPFRGENNEETRQNILFVRYRFEHLFKELSQEATRFLMLVFKRTPSKRPTIEECHEHRWLLPTEFMIKKRERASFLGIRLKDFCDEYHTMRARQAINADSLVGSMSSGDSGRRLTLSRSDSITEELSNAFQNGAVDENRSGNCVMEEKLVDFLKCESSKKLRFFNRYMQIN</sequence>
<feature type="domain" description="Ig-like" evidence="13">
    <location>
        <begin position="1049"/>
        <end position="1138"/>
    </location>
</feature>
<feature type="region of interest" description="Disordered" evidence="9">
    <location>
        <begin position="1763"/>
        <end position="1821"/>
    </location>
</feature>
<dbReference type="GO" id="GO:0009653">
    <property type="term" value="P:anatomical structure morphogenesis"/>
    <property type="evidence" value="ECO:0007669"/>
    <property type="project" value="UniProtKB-ARBA"/>
</dbReference>
<dbReference type="Gene3D" id="1.20.900.10">
    <property type="entry name" value="Dbl homology (DH) domain"/>
    <property type="match status" value="1"/>
</dbReference>
<feature type="compositionally biased region" description="Basic and acidic residues" evidence="9">
    <location>
        <begin position="1608"/>
        <end position="1623"/>
    </location>
</feature>
<keyword evidence="8" id="KW-0393">Immunoglobulin domain</keyword>
<feature type="domain" description="Ig-like" evidence="13">
    <location>
        <begin position="2800"/>
        <end position="2889"/>
    </location>
</feature>
<evidence type="ECO:0000259" key="14">
    <source>
        <dbReference type="PROSITE" id="PS50853"/>
    </source>
</evidence>
<feature type="compositionally biased region" description="Basic and acidic residues" evidence="9">
    <location>
        <begin position="606"/>
        <end position="628"/>
    </location>
</feature>
<dbReference type="CDD" id="cd00160">
    <property type="entry name" value="RhoGEF"/>
    <property type="match status" value="1"/>
</dbReference>
<dbReference type="PROSITE" id="PS50011">
    <property type="entry name" value="PROTEIN_KINASE_DOM"/>
    <property type="match status" value="2"/>
</dbReference>
<dbReference type="InterPro" id="IPR013783">
    <property type="entry name" value="Ig-like_fold"/>
</dbReference>
<feature type="region of interest" description="Disordered" evidence="9">
    <location>
        <begin position="547"/>
        <end position="581"/>
    </location>
</feature>
<keyword evidence="6" id="KW-0067">ATP-binding</keyword>
<dbReference type="InterPro" id="IPR003961">
    <property type="entry name" value="FN3_dom"/>
</dbReference>
<dbReference type="FunFam" id="2.60.40.10:FF:000612">
    <property type="entry name" value="palladin isoform X1"/>
    <property type="match status" value="1"/>
</dbReference>
<dbReference type="PROSITE" id="PS50003">
    <property type="entry name" value="PH_DOMAIN"/>
    <property type="match status" value="1"/>
</dbReference>
<feature type="region of interest" description="Disordered" evidence="9">
    <location>
        <begin position="2573"/>
        <end position="2617"/>
    </location>
</feature>
<feature type="region of interest" description="Disordered" evidence="9">
    <location>
        <begin position="1554"/>
        <end position="1747"/>
    </location>
</feature>
<feature type="compositionally biased region" description="Basic and acidic residues" evidence="9">
    <location>
        <begin position="567"/>
        <end position="581"/>
    </location>
</feature>
<evidence type="ECO:0000256" key="5">
    <source>
        <dbReference type="ARBA" id="ARBA00022741"/>
    </source>
</evidence>
<dbReference type="EMBL" id="JAHWGI010000101">
    <property type="protein sequence ID" value="KAK3909510.1"/>
    <property type="molecule type" value="Genomic_DNA"/>
</dbReference>
<feature type="compositionally biased region" description="Acidic residues" evidence="9">
    <location>
        <begin position="1564"/>
        <end position="1573"/>
    </location>
</feature>
<keyword evidence="4" id="KW-0677">Repeat</keyword>
<dbReference type="FunFam" id="1.20.900.10:FF:000033">
    <property type="entry name" value="Muscle M-line assembly protein unc-89-like Protein"/>
    <property type="match status" value="1"/>
</dbReference>
<dbReference type="FunFam" id="2.60.40.10:FF:001036">
    <property type="entry name" value="Muscle M-line assembly protein unc-89"/>
    <property type="match status" value="1"/>
</dbReference>
<organism evidence="15 16">
    <name type="scientific">Frankliniella fusca</name>
    <dbReference type="NCBI Taxonomy" id="407009"/>
    <lineage>
        <taxon>Eukaryota</taxon>
        <taxon>Metazoa</taxon>
        <taxon>Ecdysozoa</taxon>
        <taxon>Arthropoda</taxon>
        <taxon>Hexapoda</taxon>
        <taxon>Insecta</taxon>
        <taxon>Pterygota</taxon>
        <taxon>Neoptera</taxon>
        <taxon>Paraneoptera</taxon>
        <taxon>Thysanoptera</taxon>
        <taxon>Terebrantia</taxon>
        <taxon>Thripoidea</taxon>
        <taxon>Thripidae</taxon>
        <taxon>Frankliniella</taxon>
    </lineage>
</organism>
<evidence type="ECO:0000256" key="4">
    <source>
        <dbReference type="ARBA" id="ARBA00022737"/>
    </source>
</evidence>
<evidence type="ECO:0000256" key="2">
    <source>
        <dbReference type="ARBA" id="ARBA00006692"/>
    </source>
</evidence>
<name>A0AAE1GX65_9NEOP</name>
<feature type="compositionally biased region" description="Low complexity" evidence="9">
    <location>
        <begin position="685"/>
        <end position="728"/>
    </location>
</feature>
<dbReference type="GO" id="GO:0030154">
    <property type="term" value="P:cell differentiation"/>
    <property type="evidence" value="ECO:0007669"/>
    <property type="project" value="UniProtKB-ARBA"/>
</dbReference>
<dbReference type="PANTHER" id="PTHR47633:SF3">
    <property type="entry name" value="STRIATED MUSCLE PREFERENTIALLY EXPRESSED PROTEIN KINASE"/>
    <property type="match status" value="1"/>
</dbReference>
<evidence type="ECO:0000256" key="1">
    <source>
        <dbReference type="ARBA" id="ARBA00004161"/>
    </source>
</evidence>
<dbReference type="InterPro" id="IPR007110">
    <property type="entry name" value="Ig-like_dom"/>
</dbReference>
<dbReference type="FunFam" id="2.60.40.10:FF:000345">
    <property type="entry name" value="Muscle M-line assembly protein unc-89"/>
    <property type="match status" value="4"/>
</dbReference>
<feature type="domain" description="Ig-like" evidence="13">
    <location>
        <begin position="2110"/>
        <end position="2199"/>
    </location>
</feature>
<dbReference type="Gene3D" id="1.10.510.10">
    <property type="entry name" value="Transferase(Phosphotransferase) domain 1"/>
    <property type="match status" value="2"/>
</dbReference>
<dbReference type="InterPro" id="IPR003599">
    <property type="entry name" value="Ig_sub"/>
</dbReference>
<dbReference type="PROSITE" id="PS50835">
    <property type="entry name" value="IG_LIKE"/>
    <property type="match status" value="17"/>
</dbReference>
<evidence type="ECO:0000256" key="6">
    <source>
        <dbReference type="ARBA" id="ARBA00022840"/>
    </source>
</evidence>
<feature type="domain" description="Fibronectin type-III" evidence="14">
    <location>
        <begin position="3842"/>
        <end position="3935"/>
    </location>
</feature>
<dbReference type="SMART" id="SM00409">
    <property type="entry name" value="IG"/>
    <property type="match status" value="20"/>
</dbReference>
<feature type="domain" description="Protein kinase" evidence="12">
    <location>
        <begin position="3271"/>
        <end position="3528"/>
    </location>
</feature>
<feature type="domain" description="DH" evidence="11">
    <location>
        <begin position="201"/>
        <end position="379"/>
    </location>
</feature>
<dbReference type="SMART" id="SM00060">
    <property type="entry name" value="FN3"/>
    <property type="match status" value="3"/>
</dbReference>
<dbReference type="Gene3D" id="2.60.40.10">
    <property type="entry name" value="Immunoglobulins"/>
    <property type="match status" value="23"/>
</dbReference>
<dbReference type="InterPro" id="IPR000219">
    <property type="entry name" value="DH_dom"/>
</dbReference>
<dbReference type="FunFam" id="2.60.40.10:FF:000107">
    <property type="entry name" value="Myosin, light chain kinase a"/>
    <property type="match status" value="1"/>
</dbReference>
<dbReference type="Pfam" id="PF07679">
    <property type="entry name" value="I-set"/>
    <property type="match status" value="21"/>
</dbReference>
<evidence type="ECO:0000259" key="13">
    <source>
        <dbReference type="PROSITE" id="PS50835"/>
    </source>
</evidence>
<protein>
    <submittedName>
        <fullName evidence="15">Obscurin</fullName>
    </submittedName>
</protein>
<dbReference type="InterPro" id="IPR055251">
    <property type="entry name" value="SOS1_NGEF_PH"/>
</dbReference>
<feature type="compositionally biased region" description="Low complexity" evidence="9">
    <location>
        <begin position="659"/>
        <end position="676"/>
    </location>
</feature>
<comment type="similarity">
    <text evidence="2">Belongs to the protein kinase superfamily. CAMK Ser/Thr protein kinase family.</text>
</comment>
<dbReference type="Gene3D" id="2.30.29.30">
    <property type="entry name" value="Pleckstrin-homology domain (PH domain)/Phosphotyrosine-binding domain (PTB)"/>
    <property type="match status" value="1"/>
</dbReference>
<evidence type="ECO:0000259" key="11">
    <source>
        <dbReference type="PROSITE" id="PS50010"/>
    </source>
</evidence>
<dbReference type="Pfam" id="PF00041">
    <property type="entry name" value="fn3"/>
    <property type="match status" value="2"/>
</dbReference>
<dbReference type="Gene3D" id="3.30.200.20">
    <property type="entry name" value="Phosphorylase Kinase, domain 1"/>
    <property type="match status" value="2"/>
</dbReference>
<dbReference type="SUPFAM" id="SSF48065">
    <property type="entry name" value="DBL homology domain (DH-domain)"/>
    <property type="match status" value="1"/>
</dbReference>
<dbReference type="SMART" id="SM00408">
    <property type="entry name" value="IGc2"/>
    <property type="match status" value="19"/>
</dbReference>
<feature type="region of interest" description="Disordered" evidence="9">
    <location>
        <begin position="125"/>
        <end position="148"/>
    </location>
</feature>
<accession>A0AAE1GX65</accession>
<feature type="domain" description="PH" evidence="10">
    <location>
        <begin position="391"/>
        <end position="499"/>
    </location>
</feature>
<dbReference type="InterPro" id="IPR011009">
    <property type="entry name" value="Kinase-like_dom_sf"/>
</dbReference>
<dbReference type="FunFam" id="2.60.40.10:FF:000145">
    <property type="entry name" value="Myosin light chain kinase, smooth muscle"/>
    <property type="match status" value="2"/>
</dbReference>
<keyword evidence="16" id="KW-1185">Reference proteome</keyword>
<dbReference type="GO" id="GO:0045989">
    <property type="term" value="P:positive regulation of striated muscle contraction"/>
    <property type="evidence" value="ECO:0007669"/>
    <property type="project" value="UniProtKB-ARBA"/>
</dbReference>
<dbReference type="GO" id="GO:0060298">
    <property type="term" value="P:positive regulation of sarcomere organization"/>
    <property type="evidence" value="ECO:0007669"/>
    <property type="project" value="UniProtKB-ARBA"/>
</dbReference>
<dbReference type="FunFam" id="2.30.29.30:FF:000519">
    <property type="entry name" value="Muscle M-line assembly protein unc-89-like Protein"/>
    <property type="match status" value="1"/>
</dbReference>
<dbReference type="PROSITE" id="PS50010">
    <property type="entry name" value="DH_2"/>
    <property type="match status" value="1"/>
</dbReference>
<proteinExistence type="inferred from homology"/>
<dbReference type="PANTHER" id="PTHR47633">
    <property type="entry name" value="IMMUNOGLOBULIN"/>
    <property type="match status" value="1"/>
</dbReference>
<dbReference type="InterPro" id="IPR036116">
    <property type="entry name" value="FN3_sf"/>
</dbReference>
<dbReference type="SMART" id="SM00325">
    <property type="entry name" value="RhoGEF"/>
    <property type="match status" value="1"/>
</dbReference>
<dbReference type="FunFam" id="2.60.40.10:FF:001381">
    <property type="entry name" value="Uncharacterized protein, isoform C"/>
    <property type="match status" value="1"/>
</dbReference>
<evidence type="ECO:0000313" key="15">
    <source>
        <dbReference type="EMBL" id="KAK3909510.1"/>
    </source>
</evidence>
<dbReference type="GO" id="GO:0004672">
    <property type="term" value="F:protein kinase activity"/>
    <property type="evidence" value="ECO:0007669"/>
    <property type="project" value="InterPro"/>
</dbReference>
<evidence type="ECO:0000256" key="9">
    <source>
        <dbReference type="SAM" id="MobiDB-lite"/>
    </source>
</evidence>
<feature type="domain" description="Ig-like" evidence="13">
    <location>
        <begin position="1237"/>
        <end position="1331"/>
    </location>
</feature>
<gene>
    <name evidence="15" type="ORF">KUF71_003942</name>
</gene>
<dbReference type="GO" id="GO:0031672">
    <property type="term" value="C:A band"/>
    <property type="evidence" value="ECO:0007669"/>
    <property type="project" value="UniProtKB-SubCell"/>
</dbReference>
<comment type="caution">
    <text evidence="15">The sequence shown here is derived from an EMBL/GenBank/DDBJ whole genome shotgun (WGS) entry which is preliminary data.</text>
</comment>
<feature type="region of interest" description="Disordered" evidence="9">
    <location>
        <begin position="595"/>
        <end position="751"/>
    </location>
</feature>
<dbReference type="InterPro" id="IPR003598">
    <property type="entry name" value="Ig_sub2"/>
</dbReference>
<feature type="compositionally biased region" description="Basic and acidic residues" evidence="9">
    <location>
        <begin position="1574"/>
        <end position="1601"/>
    </location>
</feature>
<feature type="compositionally biased region" description="Polar residues" evidence="9">
    <location>
        <begin position="1732"/>
        <end position="1743"/>
    </location>
</feature>
<dbReference type="SUPFAM" id="SSF50729">
    <property type="entry name" value="PH domain-like"/>
    <property type="match status" value="1"/>
</dbReference>
<dbReference type="Proteomes" id="UP001219518">
    <property type="component" value="Unassembled WGS sequence"/>
</dbReference>
<feature type="domain" description="Ig-like" evidence="13">
    <location>
        <begin position="2205"/>
        <end position="2296"/>
    </location>
</feature>
<comment type="subcellular location">
    <subcellularLocation>
        <location evidence="1">Cytoplasm</location>
        <location evidence="1">Myofibril</location>
        <location evidence="1">Sarcomere</location>
        <location evidence="1">A band</location>
    </subcellularLocation>
</comment>
<dbReference type="SMART" id="SM00233">
    <property type="entry name" value="PH"/>
    <property type="match status" value="1"/>
</dbReference>
<dbReference type="InterPro" id="IPR000719">
    <property type="entry name" value="Prot_kinase_dom"/>
</dbReference>
<keyword evidence="5" id="KW-0547">Nucleotide-binding</keyword>
<feature type="domain" description="Ig-like" evidence="13">
    <location>
        <begin position="1143"/>
        <end position="1233"/>
    </location>
</feature>
<dbReference type="SUPFAM" id="SSF56112">
    <property type="entry name" value="Protein kinase-like (PK-like)"/>
    <property type="match status" value="2"/>
</dbReference>
<dbReference type="FunFam" id="2.60.40.10:FF:000032">
    <property type="entry name" value="palladin isoform X1"/>
    <property type="match status" value="1"/>
</dbReference>
<feature type="compositionally biased region" description="Basic residues" evidence="9">
    <location>
        <begin position="127"/>
        <end position="140"/>
    </location>
</feature>
<dbReference type="PROSITE" id="PS50853">
    <property type="entry name" value="FN3"/>
    <property type="match status" value="2"/>
</dbReference>
<dbReference type="FunFam" id="2.60.40.10:FF:000940">
    <property type="entry name" value="Muscle M-line assembly protein unc-89"/>
    <property type="match status" value="1"/>
</dbReference>
<feature type="domain" description="Ig-like" evidence="13">
    <location>
        <begin position="751"/>
        <end position="951"/>
    </location>
</feature>
<feature type="domain" description="Ig-like" evidence="13">
    <location>
        <begin position="2006"/>
        <end position="2105"/>
    </location>
</feature>
<evidence type="ECO:0000256" key="7">
    <source>
        <dbReference type="ARBA" id="ARBA00023157"/>
    </source>
</evidence>
<dbReference type="InterPro" id="IPR036179">
    <property type="entry name" value="Ig-like_dom_sf"/>
</dbReference>
<dbReference type="GO" id="GO:0040017">
    <property type="term" value="P:positive regulation of locomotion"/>
    <property type="evidence" value="ECO:0007669"/>
    <property type="project" value="UniProtKB-ARBA"/>
</dbReference>
<feature type="domain" description="Protein kinase" evidence="12">
    <location>
        <begin position="3989"/>
        <end position="4243"/>
    </location>
</feature>
<dbReference type="InterPro" id="IPR013098">
    <property type="entry name" value="Ig_I-set"/>
</dbReference>
<keyword evidence="3" id="KW-0963">Cytoplasm</keyword>
<dbReference type="FunFam" id="2.60.40.10:FF:000802">
    <property type="entry name" value="Muscle M-line assembly protein unc-89"/>
    <property type="match status" value="1"/>
</dbReference>
<feature type="domain" description="Ig-like" evidence="13">
    <location>
        <begin position="2401"/>
        <end position="2490"/>
    </location>
</feature>
<feature type="domain" description="Ig-like" evidence="13">
    <location>
        <begin position="1336"/>
        <end position="1444"/>
    </location>
</feature>
<feature type="region of interest" description="Disordered" evidence="9">
    <location>
        <begin position="176"/>
        <end position="200"/>
    </location>
</feature>
<dbReference type="SUPFAM" id="SSF48726">
    <property type="entry name" value="Immunoglobulin"/>
    <property type="match status" value="21"/>
</dbReference>
<feature type="domain" description="Ig-like" evidence="13">
    <location>
        <begin position="2602"/>
        <end position="2692"/>
    </location>
</feature>
<dbReference type="Pfam" id="PF22697">
    <property type="entry name" value="SOS1_NGEF_PH"/>
    <property type="match status" value="1"/>
</dbReference>
<dbReference type="FunFam" id="2.60.40.10:FF:000796">
    <property type="entry name" value="Muscle M-line assembly protein unc-89"/>
    <property type="match status" value="1"/>
</dbReference>
<dbReference type="GO" id="GO:0005524">
    <property type="term" value="F:ATP binding"/>
    <property type="evidence" value="ECO:0007669"/>
    <property type="project" value="UniProtKB-KW"/>
</dbReference>
<feature type="domain" description="Ig-like" evidence="13">
    <location>
        <begin position="1449"/>
        <end position="1542"/>
    </location>
</feature>
<evidence type="ECO:0000256" key="8">
    <source>
        <dbReference type="ARBA" id="ARBA00023319"/>
    </source>
</evidence>
<evidence type="ECO:0000313" key="16">
    <source>
        <dbReference type="Proteomes" id="UP001219518"/>
    </source>
</evidence>
<feature type="compositionally biased region" description="Polar residues" evidence="9">
    <location>
        <begin position="644"/>
        <end position="658"/>
    </location>
</feature>
<feature type="domain" description="Ig-like" evidence="13">
    <location>
        <begin position="3746"/>
        <end position="3830"/>
    </location>
</feature>
<feature type="compositionally biased region" description="Polar residues" evidence="9">
    <location>
        <begin position="2573"/>
        <end position="2585"/>
    </location>
</feature>
<reference evidence="15" key="1">
    <citation type="submission" date="2021-07" db="EMBL/GenBank/DDBJ databases">
        <authorList>
            <person name="Catto M.A."/>
            <person name="Jacobson A."/>
            <person name="Kennedy G."/>
            <person name="Labadie P."/>
            <person name="Hunt B.G."/>
            <person name="Srinivasan R."/>
        </authorList>
    </citation>
    <scope>NUCLEOTIDE SEQUENCE</scope>
    <source>
        <strain evidence="15">PL_HMW_Pooled</strain>
        <tissue evidence="15">Head</tissue>
    </source>
</reference>
<dbReference type="SUPFAM" id="SSF49265">
    <property type="entry name" value="Fibronectin type III"/>
    <property type="match status" value="1"/>
</dbReference>
<evidence type="ECO:0000256" key="3">
    <source>
        <dbReference type="ARBA" id="ARBA00022490"/>
    </source>
</evidence>